<gene>
    <name evidence="8" type="ORF">DGAL_LOCUS14005</name>
</gene>
<keyword evidence="5" id="KW-0539">Nucleus</keyword>
<organism evidence="8 9">
    <name type="scientific">Daphnia galeata</name>
    <dbReference type="NCBI Taxonomy" id="27404"/>
    <lineage>
        <taxon>Eukaryota</taxon>
        <taxon>Metazoa</taxon>
        <taxon>Ecdysozoa</taxon>
        <taxon>Arthropoda</taxon>
        <taxon>Crustacea</taxon>
        <taxon>Branchiopoda</taxon>
        <taxon>Diplostraca</taxon>
        <taxon>Cladocera</taxon>
        <taxon>Anomopoda</taxon>
        <taxon>Daphniidae</taxon>
        <taxon>Daphnia</taxon>
    </lineage>
</organism>
<reference evidence="8" key="1">
    <citation type="submission" date="2021-11" db="EMBL/GenBank/DDBJ databases">
        <authorList>
            <person name="Schell T."/>
        </authorList>
    </citation>
    <scope>NUCLEOTIDE SEQUENCE</scope>
    <source>
        <strain evidence="8">M5</strain>
    </source>
</reference>
<evidence type="ECO:0000256" key="3">
    <source>
        <dbReference type="ARBA" id="ARBA00022517"/>
    </source>
</evidence>
<evidence type="ECO:0000256" key="5">
    <source>
        <dbReference type="ARBA" id="ARBA00023242"/>
    </source>
</evidence>
<dbReference type="GO" id="GO:0030692">
    <property type="term" value="C:Noc4p-Nop14p complex"/>
    <property type="evidence" value="ECO:0007669"/>
    <property type="project" value="TreeGrafter"/>
</dbReference>
<name>A0A8J2WP26_9CRUS</name>
<keyword evidence="4" id="KW-0698">rRNA processing</keyword>
<dbReference type="Proteomes" id="UP000789390">
    <property type="component" value="Unassembled WGS sequence"/>
</dbReference>
<keyword evidence="3" id="KW-0690">Ribosome biogenesis</keyword>
<feature type="compositionally biased region" description="Basic and acidic residues" evidence="7">
    <location>
        <begin position="399"/>
        <end position="410"/>
    </location>
</feature>
<accession>A0A8J2WP26</accession>
<feature type="region of interest" description="Disordered" evidence="7">
    <location>
        <begin position="321"/>
        <end position="415"/>
    </location>
</feature>
<dbReference type="GO" id="GO:0032040">
    <property type="term" value="C:small-subunit processome"/>
    <property type="evidence" value="ECO:0007669"/>
    <property type="project" value="InterPro"/>
</dbReference>
<feature type="compositionally biased region" description="Basic residues" evidence="7">
    <location>
        <begin position="14"/>
        <end position="25"/>
    </location>
</feature>
<sequence>MGKFNAKFGGGKGGMKKKPFIKRNQQKPTDGSVKKGEEKTTTKPLPQKLNPFEVKVNKQKFQVLGRPTKHERGLPGVSRARALEKRKNTLLLEHKNKFKSNKMIDKRLGEKNPTLSVEGKMEMRFLAEKIKGQNKKSKFLLGDDEVLTHRGQTLADIEKFDDPRSDDDEDDAERLGKSFVSDAHFGGGVLKMGDESEEKLQNRETLIDNLIAESKKRKEERQKEKEETDDLTDKLDLEFKDVLDVISAIKTPKKSEEPPPKLPDSAYDILVRELRFDPRVKPGDKLKSADELARIEKEKLEKLEADRLKRMKGESEVKIIPHRSADDLDDGFSFAPLEPETKTLSFGMDGGAISTEPENEENNSEEEDEDGEEESDSDGEDSFSDLASSKDEDEEQDDVETKPKSVEGKLDGQNNKKKAGEIPFVFKVPEEYEEFHQLLQSYSDTDQRTVLERMIKSNHPALTGTNKVKMEKVFAFLMQYIHDIASGDSLKLLNNIVPVVFDLTQLVPSSNIASTLLDVLQEKREELSSLGKKRPVSIATLVFLKLTALIFPASDFRHPITTPAFHVLVEALSSPVTNLQIAHMGLSLCAVAYEYVGFSKRYIPEVLHYLHGLVELAIPRPSNVAAHHLVHPFRPVGPESQLLVLTSDDVNSETPERLKLIETEFTEQFRSTALWVTVRLIADFLTLWNELPSALDIFHPILESLRKLPMNRYNSRIQESVKGLTSDLEQLASRTRKRLVHEAKKPKPLRLYEPVIDDHFEGRKKRVGSKEKLEREKLQHKIKREMKGAIREIRKDNAFIAREKLKEQIEKDTQRKRKVKELLGSLANQEGEVRKLKKPKKK</sequence>
<comment type="function">
    <text evidence="6">Involved in nucleolar processing of pre-18S ribosomal RNA. Has a role in the nuclear export of 40S pre-ribosomal subunit to the cytoplasm.</text>
</comment>
<evidence type="ECO:0000256" key="1">
    <source>
        <dbReference type="ARBA" id="ARBA00004604"/>
    </source>
</evidence>
<dbReference type="AlphaFoldDB" id="A0A8J2WP26"/>
<dbReference type="Pfam" id="PF04147">
    <property type="entry name" value="Nop14"/>
    <property type="match status" value="1"/>
</dbReference>
<evidence type="ECO:0008006" key="10">
    <source>
        <dbReference type="Google" id="ProtNLM"/>
    </source>
</evidence>
<dbReference type="InterPro" id="IPR007276">
    <property type="entry name" value="Nop14"/>
</dbReference>
<dbReference type="PANTHER" id="PTHR23183:SF0">
    <property type="entry name" value="NUCLEOLAR PROTEIN 14"/>
    <property type="match status" value="1"/>
</dbReference>
<comment type="similarity">
    <text evidence="2">Belongs to the NOP14 family.</text>
</comment>
<evidence type="ECO:0000256" key="6">
    <source>
        <dbReference type="ARBA" id="ARBA00024695"/>
    </source>
</evidence>
<evidence type="ECO:0000313" key="9">
    <source>
        <dbReference type="Proteomes" id="UP000789390"/>
    </source>
</evidence>
<proteinExistence type="inferred from homology"/>
<dbReference type="PANTHER" id="PTHR23183">
    <property type="entry name" value="NOP14"/>
    <property type="match status" value="1"/>
</dbReference>
<protein>
    <recommendedName>
        <fullName evidence="10">Nucleolar protein 14</fullName>
    </recommendedName>
</protein>
<dbReference type="GO" id="GO:0030490">
    <property type="term" value="P:maturation of SSU-rRNA"/>
    <property type="evidence" value="ECO:0007669"/>
    <property type="project" value="TreeGrafter"/>
</dbReference>
<comment type="caution">
    <text evidence="8">The sequence shown here is derived from an EMBL/GenBank/DDBJ whole genome shotgun (WGS) entry which is preliminary data.</text>
</comment>
<dbReference type="EMBL" id="CAKKLH010000303">
    <property type="protein sequence ID" value="CAH0110438.1"/>
    <property type="molecule type" value="Genomic_DNA"/>
</dbReference>
<evidence type="ECO:0000313" key="8">
    <source>
        <dbReference type="EMBL" id="CAH0110438.1"/>
    </source>
</evidence>
<feature type="compositionally biased region" description="Acidic residues" evidence="7">
    <location>
        <begin position="357"/>
        <end position="383"/>
    </location>
</feature>
<comment type="subcellular location">
    <subcellularLocation>
        <location evidence="1">Nucleus</location>
        <location evidence="1">Nucleolus</location>
    </subcellularLocation>
</comment>
<evidence type="ECO:0000256" key="2">
    <source>
        <dbReference type="ARBA" id="ARBA00007466"/>
    </source>
</evidence>
<feature type="compositionally biased region" description="Basic and acidic residues" evidence="7">
    <location>
        <begin position="32"/>
        <end position="41"/>
    </location>
</feature>
<feature type="region of interest" description="Disordered" evidence="7">
    <location>
        <begin position="1"/>
        <end position="49"/>
    </location>
</feature>
<evidence type="ECO:0000256" key="7">
    <source>
        <dbReference type="SAM" id="MobiDB-lite"/>
    </source>
</evidence>
<keyword evidence="9" id="KW-1185">Reference proteome</keyword>
<dbReference type="OrthoDB" id="441771at2759"/>
<evidence type="ECO:0000256" key="4">
    <source>
        <dbReference type="ARBA" id="ARBA00022552"/>
    </source>
</evidence>